<keyword evidence="2" id="KW-0378">Hydrolase</keyword>
<sequence length="299" mass="33976">MIRLIHFSDVHLTAPNVGWRLGDLFTKRGTGWVNVRLRGRGHRFRYANQVVEALLADCRTRGYDQLVFSGDATTMAFDTEMTESARRLGVWDATLPPALAVPGNHDLYTFGATRRRTFEFAFSAWQQGERADDTHTYPFAKKVGHVWLIALNSAKPNVLPWDATGRVGTAQLERLKRLCARLDAGPRVVVSHYPLLTRGRHPEARWHRLLDWAEARDAAAACGVGLWLHGHKHVWYVLETGEAQPFHSVCVGSTCQEKLWGYHEYEIDGTRLRGLRRVFDLGTGRFLDADRFELELNGE</sequence>
<keyword evidence="7" id="KW-1185">Reference proteome</keyword>
<evidence type="ECO:0000313" key="7">
    <source>
        <dbReference type="Proteomes" id="UP000319576"/>
    </source>
</evidence>
<evidence type="ECO:0000313" key="6">
    <source>
        <dbReference type="EMBL" id="QDU20377.1"/>
    </source>
</evidence>
<dbReference type="EMBL" id="CP036273">
    <property type="protein sequence ID" value="QDU20377.1"/>
    <property type="molecule type" value="Genomic_DNA"/>
</dbReference>
<evidence type="ECO:0000256" key="1">
    <source>
        <dbReference type="ARBA" id="ARBA00022723"/>
    </source>
</evidence>
<dbReference type="InterPro" id="IPR050884">
    <property type="entry name" value="CNP_phosphodiesterase-III"/>
</dbReference>
<comment type="similarity">
    <text evidence="4">Belongs to the cyclic nucleotide phosphodiesterase class-III family.</text>
</comment>
<organism evidence="6 7">
    <name type="scientific">Urbifossiella limnaea</name>
    <dbReference type="NCBI Taxonomy" id="2528023"/>
    <lineage>
        <taxon>Bacteria</taxon>
        <taxon>Pseudomonadati</taxon>
        <taxon>Planctomycetota</taxon>
        <taxon>Planctomycetia</taxon>
        <taxon>Gemmatales</taxon>
        <taxon>Gemmataceae</taxon>
        <taxon>Urbifossiella</taxon>
    </lineage>
</organism>
<dbReference type="InterPro" id="IPR004843">
    <property type="entry name" value="Calcineurin-like_PHP"/>
</dbReference>
<dbReference type="OrthoDB" id="9794568at2"/>
<dbReference type="PANTHER" id="PTHR42988:SF2">
    <property type="entry name" value="CYCLIC NUCLEOTIDE PHOSPHODIESTERASE CBUA0032-RELATED"/>
    <property type="match status" value="1"/>
</dbReference>
<keyword evidence="3" id="KW-0408">Iron</keyword>
<evidence type="ECO:0000259" key="5">
    <source>
        <dbReference type="Pfam" id="PF00149"/>
    </source>
</evidence>
<dbReference type="SUPFAM" id="SSF56300">
    <property type="entry name" value="Metallo-dependent phosphatases"/>
    <property type="match status" value="1"/>
</dbReference>
<dbReference type="Pfam" id="PF00149">
    <property type="entry name" value="Metallophos"/>
    <property type="match status" value="1"/>
</dbReference>
<proteinExistence type="inferred from homology"/>
<accession>A0A517XS92</accession>
<gene>
    <name evidence="6" type="ORF">ETAA1_23290</name>
</gene>
<dbReference type="RefSeq" id="WP_145237820.1">
    <property type="nucleotide sequence ID" value="NZ_CP036273.1"/>
</dbReference>
<dbReference type="GO" id="GO:0046872">
    <property type="term" value="F:metal ion binding"/>
    <property type="evidence" value="ECO:0007669"/>
    <property type="project" value="UniProtKB-KW"/>
</dbReference>
<reference evidence="6 7" key="1">
    <citation type="submission" date="2019-02" db="EMBL/GenBank/DDBJ databases">
        <title>Deep-cultivation of Planctomycetes and their phenomic and genomic characterization uncovers novel biology.</title>
        <authorList>
            <person name="Wiegand S."/>
            <person name="Jogler M."/>
            <person name="Boedeker C."/>
            <person name="Pinto D."/>
            <person name="Vollmers J."/>
            <person name="Rivas-Marin E."/>
            <person name="Kohn T."/>
            <person name="Peeters S.H."/>
            <person name="Heuer A."/>
            <person name="Rast P."/>
            <person name="Oberbeckmann S."/>
            <person name="Bunk B."/>
            <person name="Jeske O."/>
            <person name="Meyerdierks A."/>
            <person name="Storesund J.E."/>
            <person name="Kallscheuer N."/>
            <person name="Luecker S."/>
            <person name="Lage O.M."/>
            <person name="Pohl T."/>
            <person name="Merkel B.J."/>
            <person name="Hornburger P."/>
            <person name="Mueller R.-W."/>
            <person name="Bruemmer F."/>
            <person name="Labrenz M."/>
            <person name="Spormann A.M."/>
            <person name="Op den Camp H."/>
            <person name="Overmann J."/>
            <person name="Amann R."/>
            <person name="Jetten M.S.M."/>
            <person name="Mascher T."/>
            <person name="Medema M.H."/>
            <person name="Devos D.P."/>
            <person name="Kaster A.-K."/>
            <person name="Ovreas L."/>
            <person name="Rohde M."/>
            <person name="Galperin M.Y."/>
            <person name="Jogler C."/>
        </authorList>
    </citation>
    <scope>NUCLEOTIDE SEQUENCE [LARGE SCALE GENOMIC DNA]</scope>
    <source>
        <strain evidence="6 7">ETA_A1</strain>
    </source>
</reference>
<protein>
    <submittedName>
        <fullName evidence="6">Calcineurin-like phosphoesterase superfamily domain protein</fullName>
    </submittedName>
</protein>
<dbReference type="KEGG" id="uli:ETAA1_23290"/>
<dbReference type="PANTHER" id="PTHR42988">
    <property type="entry name" value="PHOSPHOHYDROLASE"/>
    <property type="match status" value="1"/>
</dbReference>
<evidence type="ECO:0000256" key="3">
    <source>
        <dbReference type="ARBA" id="ARBA00023004"/>
    </source>
</evidence>
<dbReference type="GO" id="GO:0016787">
    <property type="term" value="F:hydrolase activity"/>
    <property type="evidence" value="ECO:0007669"/>
    <property type="project" value="UniProtKB-KW"/>
</dbReference>
<feature type="domain" description="Calcineurin-like phosphoesterase" evidence="5">
    <location>
        <begin position="2"/>
        <end position="234"/>
    </location>
</feature>
<evidence type="ECO:0000256" key="4">
    <source>
        <dbReference type="ARBA" id="ARBA00025742"/>
    </source>
</evidence>
<dbReference type="InterPro" id="IPR029052">
    <property type="entry name" value="Metallo-depent_PP-like"/>
</dbReference>
<name>A0A517XS92_9BACT</name>
<dbReference type="Gene3D" id="3.60.21.10">
    <property type="match status" value="1"/>
</dbReference>
<keyword evidence="1" id="KW-0479">Metal-binding</keyword>
<dbReference type="Proteomes" id="UP000319576">
    <property type="component" value="Chromosome"/>
</dbReference>
<dbReference type="AlphaFoldDB" id="A0A517XS92"/>
<evidence type="ECO:0000256" key="2">
    <source>
        <dbReference type="ARBA" id="ARBA00022801"/>
    </source>
</evidence>